<dbReference type="InterPro" id="IPR032710">
    <property type="entry name" value="NTF2-like_dom_sf"/>
</dbReference>
<dbReference type="GO" id="GO:0030638">
    <property type="term" value="P:polyketide metabolic process"/>
    <property type="evidence" value="ECO:0007669"/>
    <property type="project" value="InterPro"/>
</dbReference>
<sequence>MSPVVPQDLQTWFEGYLRVCNRHTFEELRHFVAEELVVDGRAVGRSAWIDELRALARGFPDYRWTLQHLLINPDGWLAARLITSGTHLGTFRGRRGTGTRVRAEQVSLYRLDGYVITELWTGTDRS</sequence>
<dbReference type="Gene3D" id="3.10.450.50">
    <property type="match status" value="1"/>
</dbReference>
<dbReference type="Pfam" id="PF07366">
    <property type="entry name" value="SnoaL"/>
    <property type="match status" value="1"/>
</dbReference>
<dbReference type="InterPro" id="IPR009959">
    <property type="entry name" value="Cyclase_SnoaL-like"/>
</dbReference>
<evidence type="ECO:0000313" key="1">
    <source>
        <dbReference type="EMBL" id="MBA8795824.1"/>
    </source>
</evidence>
<dbReference type="EMBL" id="JACGWT010000006">
    <property type="protein sequence ID" value="MBA8795824.1"/>
    <property type="molecule type" value="Genomic_DNA"/>
</dbReference>
<comment type="caution">
    <text evidence="1">The sequence shown here is derived from an EMBL/GenBank/DDBJ whole genome shotgun (WGS) entry which is preliminary data.</text>
</comment>
<protein>
    <submittedName>
        <fullName evidence="1">Putative ester cyclase</fullName>
    </submittedName>
</protein>
<keyword evidence="2" id="KW-1185">Reference proteome</keyword>
<accession>A0A7W3P7A8</accession>
<reference evidence="1 2" key="1">
    <citation type="submission" date="2020-07" db="EMBL/GenBank/DDBJ databases">
        <title>Sequencing the genomes of 1000 actinobacteria strains.</title>
        <authorList>
            <person name="Klenk H.-P."/>
        </authorList>
    </citation>
    <scope>NUCLEOTIDE SEQUENCE [LARGE SCALE GENOMIC DNA]</scope>
    <source>
        <strain evidence="1 2">DSM 100723</strain>
    </source>
</reference>
<organism evidence="1 2">
    <name type="scientific">Microlunatus kandeliicorticis</name>
    <dbReference type="NCBI Taxonomy" id="1759536"/>
    <lineage>
        <taxon>Bacteria</taxon>
        <taxon>Bacillati</taxon>
        <taxon>Actinomycetota</taxon>
        <taxon>Actinomycetes</taxon>
        <taxon>Propionibacteriales</taxon>
        <taxon>Propionibacteriaceae</taxon>
        <taxon>Microlunatus</taxon>
    </lineage>
</organism>
<dbReference type="RefSeq" id="WP_182561441.1">
    <property type="nucleotide sequence ID" value="NZ_JACGWT010000006.1"/>
</dbReference>
<dbReference type="SUPFAM" id="SSF54427">
    <property type="entry name" value="NTF2-like"/>
    <property type="match status" value="1"/>
</dbReference>
<name>A0A7W3P7A8_9ACTN</name>
<dbReference type="AlphaFoldDB" id="A0A7W3P7A8"/>
<dbReference type="Proteomes" id="UP000523079">
    <property type="component" value="Unassembled WGS sequence"/>
</dbReference>
<evidence type="ECO:0000313" key="2">
    <source>
        <dbReference type="Proteomes" id="UP000523079"/>
    </source>
</evidence>
<proteinExistence type="predicted"/>
<gene>
    <name evidence="1" type="ORF">FHX74_003465</name>
</gene>